<dbReference type="SUPFAM" id="SSF141868">
    <property type="entry name" value="EAL domain-like"/>
    <property type="match status" value="1"/>
</dbReference>
<evidence type="ECO:0000259" key="11">
    <source>
        <dbReference type="PROSITE" id="PS50883"/>
    </source>
</evidence>
<organism evidence="12 13">
    <name type="scientific">Hafnia alvei</name>
    <dbReference type="NCBI Taxonomy" id="569"/>
    <lineage>
        <taxon>Bacteria</taxon>
        <taxon>Pseudomonadati</taxon>
        <taxon>Pseudomonadota</taxon>
        <taxon>Gammaproteobacteria</taxon>
        <taxon>Enterobacterales</taxon>
        <taxon>Hafniaceae</taxon>
        <taxon>Hafnia</taxon>
    </lineage>
</organism>
<gene>
    <name evidence="12" type="ORF">EYY96_05420</name>
</gene>
<comment type="catalytic activity">
    <reaction evidence="9">
        <text>3',3'-c-di-GMP + H2O = 5'-phosphoguanylyl(3'-&gt;5')guanosine + H(+)</text>
        <dbReference type="Rhea" id="RHEA:24902"/>
        <dbReference type="ChEBI" id="CHEBI:15377"/>
        <dbReference type="ChEBI" id="CHEBI:15378"/>
        <dbReference type="ChEBI" id="CHEBI:58754"/>
        <dbReference type="ChEBI" id="CHEBI:58805"/>
        <dbReference type="EC" id="3.1.4.52"/>
    </reaction>
</comment>
<dbReference type="GO" id="GO:0071111">
    <property type="term" value="F:cyclic-guanylate-specific phosphodiesterase activity"/>
    <property type="evidence" value="ECO:0007669"/>
    <property type="project" value="UniProtKB-EC"/>
</dbReference>
<comment type="caution">
    <text evidence="12">The sequence shown here is derived from an EMBL/GenBank/DDBJ whole genome shotgun (WGS) entry which is preliminary data.</text>
</comment>
<dbReference type="PROSITE" id="PS50883">
    <property type="entry name" value="EAL"/>
    <property type="match status" value="1"/>
</dbReference>
<dbReference type="Pfam" id="PF12792">
    <property type="entry name" value="CSS-motif"/>
    <property type="match status" value="1"/>
</dbReference>
<dbReference type="InterPro" id="IPR035919">
    <property type="entry name" value="EAL_sf"/>
</dbReference>
<proteinExistence type="predicted"/>
<keyword evidence="4" id="KW-0973">c-di-GMP</keyword>
<name>A0ABD7Q8V2_HAFAL</name>
<dbReference type="GO" id="GO:0005886">
    <property type="term" value="C:plasma membrane"/>
    <property type="evidence" value="ECO:0007669"/>
    <property type="project" value="UniProtKB-SubCell"/>
</dbReference>
<evidence type="ECO:0000256" key="4">
    <source>
        <dbReference type="ARBA" id="ARBA00022636"/>
    </source>
</evidence>
<dbReference type="EC" id="3.1.4.52" evidence="2"/>
<dbReference type="Gene3D" id="3.20.20.450">
    <property type="entry name" value="EAL domain"/>
    <property type="match status" value="1"/>
</dbReference>
<evidence type="ECO:0000256" key="2">
    <source>
        <dbReference type="ARBA" id="ARBA00012282"/>
    </source>
</evidence>
<sequence>MIFFNIPRKGVRAIIAFCSAVGIMICGLTMTWLQVLYSDLSEASNAAEKAVNNINIILNEASHGADSARPFLKLSCSQEVSQSLNRLAINLPHIRIITLIHEGWMSCSSLSTPPYKIDFSSYVDHKLKLSPSTAVSATLPIIILLQSYPEGTISVSLDASYVNDNLTLLSTHRTLLFQVGDHLLTENNGARFFDRNMLDAQIIVTSALYPFSVIYSGNRVLPMALFLAKGKYLIGLFVILSLLSAFVIWRYAFRVMSPYKTLESAIFQGEIIPFYQPVVDQKTGRIAGAEVLARWKLPSGIFISPDAFIPLAEQSGLIVPMTSSLMIQVAKDLVPVSNRLVHPFHISVNISTAHMNYPNFVNDCKILVSSFPKGSIHFVVEITEREPFESLSKLKDILTSLRNNGISVALDDFGTGYSNFSYLNELPIDFIKIDRTFVSRITPESDSTKLIDCVISMAEKLNLDIVAEGIETAFQANYLARKGVPYFQGYYFSKPLSRSDFIRHVILEGVRHHT</sequence>
<dbReference type="InterPro" id="IPR050706">
    <property type="entry name" value="Cyclic-di-GMP_PDE-like"/>
</dbReference>
<evidence type="ECO:0000256" key="6">
    <source>
        <dbReference type="ARBA" id="ARBA00022801"/>
    </source>
</evidence>
<dbReference type="InterPro" id="IPR001633">
    <property type="entry name" value="EAL_dom"/>
</dbReference>
<dbReference type="InterPro" id="IPR024744">
    <property type="entry name" value="CSS-motif_dom"/>
</dbReference>
<evidence type="ECO:0000313" key="13">
    <source>
        <dbReference type="Proteomes" id="UP000291600"/>
    </source>
</evidence>
<keyword evidence="8 10" id="KW-0472">Membrane</keyword>
<dbReference type="EMBL" id="SITJ01000055">
    <property type="protein sequence ID" value="TBL69148.1"/>
    <property type="molecule type" value="Genomic_DNA"/>
</dbReference>
<dbReference type="PANTHER" id="PTHR33121:SF81">
    <property type="entry name" value="CYCLIC DI-GMP PHOSPHODIESTERASE PDEB-RELATED"/>
    <property type="match status" value="1"/>
</dbReference>
<comment type="subcellular location">
    <subcellularLocation>
        <location evidence="1">Cell membrane</location>
        <topology evidence="1">Multi-pass membrane protein</topology>
    </subcellularLocation>
</comment>
<evidence type="ECO:0000256" key="1">
    <source>
        <dbReference type="ARBA" id="ARBA00004651"/>
    </source>
</evidence>
<evidence type="ECO:0000256" key="8">
    <source>
        <dbReference type="ARBA" id="ARBA00023136"/>
    </source>
</evidence>
<dbReference type="SMART" id="SM00052">
    <property type="entry name" value="EAL"/>
    <property type="match status" value="1"/>
</dbReference>
<accession>A0ABD7Q8V2</accession>
<keyword evidence="5 10" id="KW-0812">Transmembrane</keyword>
<dbReference type="Proteomes" id="UP000291600">
    <property type="component" value="Unassembled WGS sequence"/>
</dbReference>
<protein>
    <recommendedName>
        <fullName evidence="2">cyclic-guanylate-specific phosphodiesterase</fullName>
        <ecNumber evidence="2">3.1.4.52</ecNumber>
    </recommendedName>
</protein>
<evidence type="ECO:0000256" key="10">
    <source>
        <dbReference type="SAM" id="Phobius"/>
    </source>
</evidence>
<reference evidence="12 13" key="1">
    <citation type="submission" date="2019-02" db="EMBL/GenBank/DDBJ databases">
        <title>Comparative genomic analysis of the Hafnia genus genomes.</title>
        <authorList>
            <person name="Zhiqiu Y."/>
            <person name="Chao Y."/>
            <person name="Yuhui D."/>
            <person name="Di H."/>
            <person name="Bin L."/>
        </authorList>
    </citation>
    <scope>NUCLEOTIDE SEQUENCE [LARGE SCALE GENOMIC DNA]</scope>
    <source>
        <strain evidence="12 13">PCM_1210</strain>
    </source>
</reference>
<dbReference type="Pfam" id="PF00563">
    <property type="entry name" value="EAL"/>
    <property type="match status" value="1"/>
</dbReference>
<dbReference type="PANTHER" id="PTHR33121">
    <property type="entry name" value="CYCLIC DI-GMP PHOSPHODIESTERASE PDEF"/>
    <property type="match status" value="1"/>
</dbReference>
<evidence type="ECO:0000313" key="12">
    <source>
        <dbReference type="EMBL" id="TBL69148.1"/>
    </source>
</evidence>
<dbReference type="RefSeq" id="WP_130970559.1">
    <property type="nucleotide sequence ID" value="NZ_SITJ01000055.1"/>
</dbReference>
<evidence type="ECO:0000256" key="9">
    <source>
        <dbReference type="ARBA" id="ARBA00034290"/>
    </source>
</evidence>
<feature type="domain" description="EAL" evidence="11">
    <location>
        <begin position="255"/>
        <end position="509"/>
    </location>
</feature>
<evidence type="ECO:0000256" key="7">
    <source>
        <dbReference type="ARBA" id="ARBA00022989"/>
    </source>
</evidence>
<dbReference type="AlphaFoldDB" id="A0ABD7Q8V2"/>
<evidence type="ECO:0000256" key="3">
    <source>
        <dbReference type="ARBA" id="ARBA00022475"/>
    </source>
</evidence>
<evidence type="ECO:0000256" key="5">
    <source>
        <dbReference type="ARBA" id="ARBA00022692"/>
    </source>
</evidence>
<feature type="transmembrane region" description="Helical" evidence="10">
    <location>
        <begin position="232"/>
        <end position="253"/>
    </location>
</feature>
<keyword evidence="6" id="KW-0378">Hydrolase</keyword>
<dbReference type="CDD" id="cd01948">
    <property type="entry name" value="EAL"/>
    <property type="match status" value="1"/>
</dbReference>
<keyword evidence="3" id="KW-1003">Cell membrane</keyword>
<keyword evidence="7 10" id="KW-1133">Transmembrane helix</keyword>
<feature type="transmembrane region" description="Helical" evidence="10">
    <location>
        <begin position="12"/>
        <end position="33"/>
    </location>
</feature>